<name>A0A917WF39_9ACTN</name>
<dbReference type="Pfam" id="PF01261">
    <property type="entry name" value="AP_endonuc_2"/>
    <property type="match status" value="1"/>
</dbReference>
<dbReference type="AlphaFoldDB" id="A0A917WF39"/>
<dbReference type="InterPro" id="IPR050312">
    <property type="entry name" value="IolE/XylAMocC-like"/>
</dbReference>
<reference evidence="2" key="1">
    <citation type="journal article" date="2014" name="Int. J. Syst. Evol. Microbiol.">
        <title>Complete genome sequence of Corynebacterium casei LMG S-19264T (=DSM 44701T), isolated from a smear-ripened cheese.</title>
        <authorList>
            <consortium name="US DOE Joint Genome Institute (JGI-PGF)"/>
            <person name="Walter F."/>
            <person name="Albersmeier A."/>
            <person name="Kalinowski J."/>
            <person name="Ruckert C."/>
        </authorList>
    </citation>
    <scope>NUCLEOTIDE SEQUENCE</scope>
    <source>
        <strain evidence="2">CGMCC 4.7308</strain>
    </source>
</reference>
<dbReference type="InterPro" id="IPR036237">
    <property type="entry name" value="Xyl_isomerase-like_sf"/>
</dbReference>
<sequence>MTRTLGVQLYSVKDHLGPDTGDTLQRLSEMGYTTVEPYSVLEDVRPLVDALSATGLTAPTVHVKVTAENVDHVVRSANAVGASTVILPSADRELFRTREGLDALGATVLDLAARLTDHGLRLGYHNHDFEFETVVDGVPAWEIFADSLGDRVDLQLDTYWASMGGADVFELLPRYADRVRFLHVKDAAPEPEDPPAKGVDITGRMAEVVGLAGPATEALIVEVVTDDVFPLLAENAAFFGKLLSP</sequence>
<dbReference type="PANTHER" id="PTHR12110:SF41">
    <property type="entry name" value="INOSOSE DEHYDRATASE"/>
    <property type="match status" value="1"/>
</dbReference>
<evidence type="ECO:0000313" key="2">
    <source>
        <dbReference type="EMBL" id="GGL97547.1"/>
    </source>
</evidence>
<proteinExistence type="predicted"/>
<protein>
    <submittedName>
        <fullName evidence="2">Xylose isomerase</fullName>
    </submittedName>
</protein>
<evidence type="ECO:0000259" key="1">
    <source>
        <dbReference type="Pfam" id="PF01261"/>
    </source>
</evidence>
<dbReference type="Proteomes" id="UP000655208">
    <property type="component" value="Unassembled WGS sequence"/>
</dbReference>
<evidence type="ECO:0000313" key="3">
    <source>
        <dbReference type="Proteomes" id="UP000655208"/>
    </source>
</evidence>
<gene>
    <name evidence="2" type="ORF">GCM10011594_16730</name>
</gene>
<organism evidence="2 3">
    <name type="scientific">Nakamurella endophytica</name>
    <dbReference type="NCBI Taxonomy" id="1748367"/>
    <lineage>
        <taxon>Bacteria</taxon>
        <taxon>Bacillati</taxon>
        <taxon>Actinomycetota</taxon>
        <taxon>Actinomycetes</taxon>
        <taxon>Nakamurellales</taxon>
        <taxon>Nakamurellaceae</taxon>
        <taxon>Nakamurella</taxon>
    </lineage>
</organism>
<dbReference type="InterPro" id="IPR013022">
    <property type="entry name" value="Xyl_isomerase-like_TIM-brl"/>
</dbReference>
<dbReference type="EMBL" id="BMNA01000003">
    <property type="protein sequence ID" value="GGL97547.1"/>
    <property type="molecule type" value="Genomic_DNA"/>
</dbReference>
<keyword evidence="3" id="KW-1185">Reference proteome</keyword>
<dbReference type="GO" id="GO:0016853">
    <property type="term" value="F:isomerase activity"/>
    <property type="evidence" value="ECO:0007669"/>
    <property type="project" value="UniProtKB-KW"/>
</dbReference>
<comment type="caution">
    <text evidence="2">The sequence shown here is derived from an EMBL/GenBank/DDBJ whole genome shotgun (WGS) entry which is preliminary data.</text>
</comment>
<dbReference type="SUPFAM" id="SSF51658">
    <property type="entry name" value="Xylose isomerase-like"/>
    <property type="match status" value="1"/>
</dbReference>
<accession>A0A917WF39</accession>
<dbReference type="PANTHER" id="PTHR12110">
    <property type="entry name" value="HYDROXYPYRUVATE ISOMERASE"/>
    <property type="match status" value="1"/>
</dbReference>
<reference evidence="2" key="2">
    <citation type="submission" date="2020-09" db="EMBL/GenBank/DDBJ databases">
        <authorList>
            <person name="Sun Q."/>
            <person name="Zhou Y."/>
        </authorList>
    </citation>
    <scope>NUCLEOTIDE SEQUENCE</scope>
    <source>
        <strain evidence="2">CGMCC 4.7308</strain>
    </source>
</reference>
<keyword evidence="2" id="KW-0413">Isomerase</keyword>
<dbReference type="RefSeq" id="WP_188941071.1">
    <property type="nucleotide sequence ID" value="NZ_BMNA01000003.1"/>
</dbReference>
<feature type="domain" description="Xylose isomerase-like TIM barrel" evidence="1">
    <location>
        <begin position="46"/>
        <end position="193"/>
    </location>
</feature>
<dbReference type="Gene3D" id="3.20.20.150">
    <property type="entry name" value="Divalent-metal-dependent TIM barrel enzymes"/>
    <property type="match status" value="1"/>
</dbReference>